<sequence>MKARHFIFSFCFSTLSLHATAEDARCNVTQQSFNHIQARHCGPNAPGSRFIAQYCQSLQSANQFCALVQNSSIRNRVVQPDNRIRYDANLAQVVGMAGEKCGRLIIEPDGTVVTQFPEFNNAPGNCQ</sequence>
<evidence type="ECO:0000256" key="1">
    <source>
        <dbReference type="SAM" id="SignalP"/>
    </source>
</evidence>
<proteinExistence type="predicted"/>
<feature type="signal peptide" evidence="1">
    <location>
        <begin position="1"/>
        <end position="21"/>
    </location>
</feature>
<dbReference type="RefSeq" id="WP_263713624.1">
    <property type="nucleotide sequence ID" value="NZ_JAOWKX010000010.1"/>
</dbReference>
<feature type="chain" id="PRO_5045092310" evidence="1">
    <location>
        <begin position="22"/>
        <end position="127"/>
    </location>
</feature>
<accession>A0ABT3ADM4</accession>
<organism evidence="2 3">
    <name type="scientific">Fluctibacter corallii</name>
    <dbReference type="NCBI Taxonomy" id="2984329"/>
    <lineage>
        <taxon>Bacteria</taxon>
        <taxon>Pseudomonadati</taxon>
        <taxon>Pseudomonadota</taxon>
        <taxon>Gammaproteobacteria</taxon>
        <taxon>Alteromonadales</taxon>
        <taxon>Alteromonadaceae</taxon>
        <taxon>Fluctibacter</taxon>
    </lineage>
</organism>
<protein>
    <submittedName>
        <fullName evidence="2">Uncharacterized protein</fullName>
    </submittedName>
</protein>
<keyword evidence="1" id="KW-0732">Signal</keyword>
<evidence type="ECO:0000313" key="2">
    <source>
        <dbReference type="EMBL" id="MCV2886336.1"/>
    </source>
</evidence>
<keyword evidence="3" id="KW-1185">Reference proteome</keyword>
<dbReference type="Proteomes" id="UP001652504">
    <property type="component" value="Unassembled WGS sequence"/>
</dbReference>
<dbReference type="EMBL" id="JAOWKX010000010">
    <property type="protein sequence ID" value="MCV2886336.1"/>
    <property type="molecule type" value="Genomic_DNA"/>
</dbReference>
<evidence type="ECO:0000313" key="3">
    <source>
        <dbReference type="Proteomes" id="UP001652504"/>
    </source>
</evidence>
<reference evidence="2 3" key="1">
    <citation type="submission" date="2022-10" db="EMBL/GenBank/DDBJ databases">
        <title>Aestuariibacter sp. AA17 isolated from Montipora capitata coral fragment.</title>
        <authorList>
            <person name="Emsley S.A."/>
            <person name="Pfannmuller K.M."/>
            <person name="Loughran R.M."/>
            <person name="Shlafstein M."/>
            <person name="Papke E."/>
            <person name="Saw J.H."/>
            <person name="Ushijima B."/>
            <person name="Videau P."/>
        </authorList>
    </citation>
    <scope>NUCLEOTIDE SEQUENCE [LARGE SCALE GENOMIC DNA]</scope>
    <source>
        <strain evidence="2 3">AA17</strain>
    </source>
</reference>
<gene>
    <name evidence="2" type="ORF">OE749_16700</name>
</gene>
<comment type="caution">
    <text evidence="2">The sequence shown here is derived from an EMBL/GenBank/DDBJ whole genome shotgun (WGS) entry which is preliminary data.</text>
</comment>
<name>A0ABT3ADM4_9ALTE</name>